<protein>
    <recommendedName>
        <fullName evidence="2">Lipid/polyisoprenoid-binding YceI-like domain-containing protein</fullName>
    </recommendedName>
</protein>
<dbReference type="KEGG" id="atl:Athai_10830"/>
<evidence type="ECO:0000313" key="4">
    <source>
        <dbReference type="Proteomes" id="UP000611640"/>
    </source>
</evidence>
<dbReference type="SMART" id="SM00867">
    <property type="entry name" value="YceI"/>
    <property type="match status" value="1"/>
</dbReference>
<dbReference type="Pfam" id="PF04264">
    <property type="entry name" value="YceI"/>
    <property type="match status" value="1"/>
</dbReference>
<evidence type="ECO:0000256" key="1">
    <source>
        <dbReference type="ARBA" id="ARBA00008812"/>
    </source>
</evidence>
<dbReference type="InterPro" id="IPR007372">
    <property type="entry name" value="Lipid/polyisoprenoid-bd_YceI"/>
</dbReference>
<proteinExistence type="inferred from homology"/>
<dbReference type="SUPFAM" id="SSF49478">
    <property type="entry name" value="Cna protein B-type domain"/>
    <property type="match status" value="1"/>
</dbReference>
<gene>
    <name evidence="3" type="ORF">Athai_10830</name>
</gene>
<dbReference type="AlphaFoldDB" id="A0A7R7DKU6"/>
<reference evidence="3 4" key="1">
    <citation type="submission" date="2020-08" db="EMBL/GenBank/DDBJ databases">
        <title>Whole genome shotgun sequence of Actinocatenispora thailandica NBRC 105041.</title>
        <authorList>
            <person name="Komaki H."/>
            <person name="Tamura T."/>
        </authorList>
    </citation>
    <scope>NUCLEOTIDE SEQUENCE [LARGE SCALE GENOMIC DNA]</scope>
    <source>
        <strain evidence="3 4">NBRC 105041</strain>
    </source>
</reference>
<comment type="similarity">
    <text evidence="1">Belongs to the UPF0312 family.</text>
</comment>
<feature type="domain" description="Lipid/polyisoprenoid-binding YceI-like" evidence="2">
    <location>
        <begin position="99"/>
        <end position="267"/>
    </location>
</feature>
<dbReference type="Pfam" id="PF13620">
    <property type="entry name" value="CarboxypepD_reg"/>
    <property type="match status" value="1"/>
</dbReference>
<dbReference type="InterPro" id="IPR036761">
    <property type="entry name" value="TTHA0802/YceI-like_sf"/>
</dbReference>
<dbReference type="PANTHER" id="PTHR34406">
    <property type="entry name" value="PROTEIN YCEI"/>
    <property type="match status" value="1"/>
</dbReference>
<organism evidence="3 4">
    <name type="scientific">Actinocatenispora thailandica</name>
    <dbReference type="NCBI Taxonomy" id="227318"/>
    <lineage>
        <taxon>Bacteria</taxon>
        <taxon>Bacillati</taxon>
        <taxon>Actinomycetota</taxon>
        <taxon>Actinomycetes</taxon>
        <taxon>Micromonosporales</taxon>
        <taxon>Micromonosporaceae</taxon>
        <taxon>Actinocatenispora</taxon>
    </lineage>
</organism>
<dbReference type="PANTHER" id="PTHR34406:SF1">
    <property type="entry name" value="PROTEIN YCEI"/>
    <property type="match status" value="1"/>
</dbReference>
<keyword evidence="4" id="KW-1185">Reference proteome</keyword>
<dbReference type="SUPFAM" id="SSF101874">
    <property type="entry name" value="YceI-like"/>
    <property type="match status" value="1"/>
</dbReference>
<dbReference type="Proteomes" id="UP000611640">
    <property type="component" value="Chromosome"/>
</dbReference>
<dbReference type="Gene3D" id="2.40.128.110">
    <property type="entry name" value="Lipid/polyisoprenoid-binding, YceI-like"/>
    <property type="match status" value="1"/>
</dbReference>
<accession>A0A7R7DKU6</accession>
<dbReference type="RefSeq" id="WP_203960444.1">
    <property type="nucleotide sequence ID" value="NZ_AP023355.1"/>
</dbReference>
<evidence type="ECO:0000313" key="3">
    <source>
        <dbReference type="EMBL" id="BCJ33580.1"/>
    </source>
</evidence>
<sequence length="274" mass="28773">MTGQALTVRIESGDGWPVAGAIFTLTDLSGQQAGIAVADEDGAALLDSPPPGPYTAIFTAAGFSPSATAVVVPDGRPAELGVVRLDRIATETTLPEPGIWTIDPAHTTVGVTVQHAGISSVRGRFTEFGGSIMVGSPAESSTVTATIQAESVDTANKMRDDHLRSPDFLNVAEHPTITYRGVGMAPAGPDRWTVRGELTLCGQTRPIPLDLRYLGVDTDPFGVVRAGFSATAQLRRQDFRIRFAQTLATGIAMVGSTVRVTLDVEAVQGDTLPY</sequence>
<dbReference type="EMBL" id="AP023355">
    <property type="protein sequence ID" value="BCJ33580.1"/>
    <property type="molecule type" value="Genomic_DNA"/>
</dbReference>
<evidence type="ECO:0000259" key="2">
    <source>
        <dbReference type="SMART" id="SM00867"/>
    </source>
</evidence>
<name>A0A7R7DKU6_9ACTN</name>